<evidence type="ECO:0000313" key="1">
    <source>
        <dbReference type="EMBL" id="KAJ8873055.1"/>
    </source>
</evidence>
<keyword evidence="2" id="KW-1185">Reference proteome</keyword>
<dbReference type="EMBL" id="JARBHB010000011">
    <property type="protein sequence ID" value="KAJ8873055.1"/>
    <property type="molecule type" value="Genomic_DNA"/>
</dbReference>
<organism evidence="1 2">
    <name type="scientific">Dryococelus australis</name>
    <dbReference type="NCBI Taxonomy" id="614101"/>
    <lineage>
        <taxon>Eukaryota</taxon>
        <taxon>Metazoa</taxon>
        <taxon>Ecdysozoa</taxon>
        <taxon>Arthropoda</taxon>
        <taxon>Hexapoda</taxon>
        <taxon>Insecta</taxon>
        <taxon>Pterygota</taxon>
        <taxon>Neoptera</taxon>
        <taxon>Polyneoptera</taxon>
        <taxon>Phasmatodea</taxon>
        <taxon>Verophasmatodea</taxon>
        <taxon>Anareolatae</taxon>
        <taxon>Phasmatidae</taxon>
        <taxon>Eurycanthinae</taxon>
        <taxon>Dryococelus</taxon>
    </lineage>
</organism>
<comment type="caution">
    <text evidence="1">The sequence shown here is derived from an EMBL/GenBank/DDBJ whole genome shotgun (WGS) entry which is preliminary data.</text>
</comment>
<protein>
    <submittedName>
        <fullName evidence="1">Uncharacterized protein</fullName>
    </submittedName>
</protein>
<name>A0ABQ9GM07_9NEOP</name>
<gene>
    <name evidence="1" type="ORF">PR048_026671</name>
</gene>
<proteinExistence type="predicted"/>
<accession>A0ABQ9GM07</accession>
<dbReference type="Proteomes" id="UP001159363">
    <property type="component" value="Chromosome 10"/>
</dbReference>
<reference evidence="1 2" key="1">
    <citation type="submission" date="2023-02" db="EMBL/GenBank/DDBJ databases">
        <title>LHISI_Scaffold_Assembly.</title>
        <authorList>
            <person name="Stuart O.P."/>
            <person name="Cleave R."/>
            <person name="Magrath M.J.L."/>
            <person name="Mikheyev A.S."/>
        </authorList>
    </citation>
    <scope>NUCLEOTIDE SEQUENCE [LARGE SCALE GENOMIC DNA]</scope>
    <source>
        <strain evidence="1">Daus_M_001</strain>
        <tissue evidence="1">Leg muscle</tissue>
    </source>
</reference>
<sequence length="127" mass="15071">MKLARTTYQLSPQSTFLPEYDAEIENLTIERNKTTRRYQRRRNLELKTLLVTQNRLIKSEVEFHKNTQWEKAIESLMKDRNRIWKLNCRLAGKKLKTFTTAIYGADGIKYTPQEKTNSIADSLELQF</sequence>
<evidence type="ECO:0000313" key="2">
    <source>
        <dbReference type="Proteomes" id="UP001159363"/>
    </source>
</evidence>